<dbReference type="EMBL" id="SDIL01000063">
    <property type="protein sequence ID" value="RXK37637.1"/>
    <property type="molecule type" value="Genomic_DNA"/>
</dbReference>
<organism evidence="2 3">
    <name type="scientific">Tremella mesenterica</name>
    <name type="common">Jelly fungus</name>
    <dbReference type="NCBI Taxonomy" id="5217"/>
    <lineage>
        <taxon>Eukaryota</taxon>
        <taxon>Fungi</taxon>
        <taxon>Dikarya</taxon>
        <taxon>Basidiomycota</taxon>
        <taxon>Agaricomycotina</taxon>
        <taxon>Tremellomycetes</taxon>
        <taxon>Tremellales</taxon>
        <taxon>Tremellaceae</taxon>
        <taxon>Tremella</taxon>
    </lineage>
</organism>
<name>A0A4V1M3Q0_TREME</name>
<comment type="caution">
    <text evidence="2">The sequence shown here is derived from an EMBL/GenBank/DDBJ whole genome shotgun (WGS) entry which is preliminary data.</text>
</comment>
<keyword evidence="3" id="KW-1185">Reference proteome</keyword>
<reference evidence="2 3" key="1">
    <citation type="submission" date="2016-06" db="EMBL/GenBank/DDBJ databases">
        <title>Evolution of pathogenesis and genome organization in the Tremellales.</title>
        <authorList>
            <person name="Cuomo C."/>
            <person name="Litvintseva A."/>
            <person name="Heitman J."/>
            <person name="Chen Y."/>
            <person name="Sun S."/>
            <person name="Springer D."/>
            <person name="Dromer F."/>
            <person name="Young S."/>
            <person name="Zeng Q."/>
            <person name="Chapman S."/>
            <person name="Gujja S."/>
            <person name="Saif S."/>
            <person name="Birren B."/>
        </authorList>
    </citation>
    <scope>NUCLEOTIDE SEQUENCE [LARGE SCALE GENOMIC DNA]</scope>
    <source>
        <strain evidence="2 3">ATCC 28783</strain>
    </source>
</reference>
<dbReference type="Pfam" id="PF06911">
    <property type="entry name" value="Senescence"/>
    <property type="match status" value="1"/>
</dbReference>
<dbReference type="InterPro" id="IPR009686">
    <property type="entry name" value="Senescence/spartin_C"/>
</dbReference>
<dbReference type="VEuPathDB" id="FungiDB:TREMEDRAFT_69409"/>
<dbReference type="OrthoDB" id="2588405at2759"/>
<proteinExistence type="predicted"/>
<sequence>MTTLAEIPSCKALHLPTPDATPLPLSMGELTLVLLPASPPARPSPTLTLTIGSSSWAILPITPVRKVQSQDEHPAYLFSPVPADGGSSVGQVKIVMKDSSSQGEWEATQLLCAKLEDALKSQGVWDERILFVNDTDEDGQKGWGESLAGAVLSAGQAIAERLTTYTDKHVDETNPEHPPPPSQKVTDAAGTMKSATATVAEYASAGAEAVGSFIHEGGKKLGALLPDQLAKPAPPVSEQEKSGARKIAEEEWEQITVAAEGIAGATTTVGEAMSQNAHKAVEHNFGEEADKVAKDIGQAGANIGDAGLSAVKTTSIVMQGSNAASGAAAGAPTSQ</sequence>
<evidence type="ECO:0000259" key="1">
    <source>
        <dbReference type="Pfam" id="PF06911"/>
    </source>
</evidence>
<dbReference type="AlphaFoldDB" id="A0A4V1M3Q0"/>
<evidence type="ECO:0000313" key="3">
    <source>
        <dbReference type="Proteomes" id="UP000289152"/>
    </source>
</evidence>
<accession>A0A4V1M3Q0</accession>
<dbReference type="InParanoid" id="A0A4V1M3Q0"/>
<gene>
    <name evidence="2" type="ORF">M231_05049</name>
</gene>
<dbReference type="Proteomes" id="UP000289152">
    <property type="component" value="Unassembled WGS sequence"/>
</dbReference>
<protein>
    <recommendedName>
        <fullName evidence="1">Senescence domain-containing protein</fullName>
    </recommendedName>
</protein>
<evidence type="ECO:0000313" key="2">
    <source>
        <dbReference type="EMBL" id="RXK37637.1"/>
    </source>
</evidence>
<feature type="domain" description="Senescence" evidence="1">
    <location>
        <begin position="145"/>
        <end position="309"/>
    </location>
</feature>